<evidence type="ECO:0000256" key="1">
    <source>
        <dbReference type="SAM" id="MobiDB-lite"/>
    </source>
</evidence>
<dbReference type="RefSeq" id="WP_033673811.1">
    <property type="nucleotide sequence ID" value="NZ_JOTM01000004.1"/>
</dbReference>
<dbReference type="STRING" id="574375.AZF08_12205"/>
<evidence type="ECO:0000313" key="3">
    <source>
        <dbReference type="EMBL" id="KEK24800.1"/>
    </source>
</evidence>
<sequence length="447" mass="49421">MKRNSSKQKRNFCPLYQPMYGINNWCSIRAAAMEVKEETDTFKKSDILKRLIDRKPLKSKRKKEHSSKRNIYISESKNKRNKESEIIAVKKEEPAQIENVSTLKNQIKITKELVPPEKTIPPKTPLNKAQKSTGRHAHSEGLQTKADGIASHAEGLLTQATSAFAHAEGSQTKALGHSSHSEGSKTTASGHYSHAEGKSTIALGDSAHAEGTATVADGFSSHAEGIHTSTASFAGTHIMGRFGSAEQPYSWFIANGTNQFMPGLGAKWLAHNGEMYIDGACYNASGTDYAQMFETVDRKTIDIGYFVTFDTEEKIRKANANDSFILGVSSATPLIIGNSAALSWNNRYVTDEWGQRKYTNLNVSAKTAETQPIINSAWDPNCKYTPRRERPEWLPVGLVGQILVRDDGTCETHGYCRPNDEGIATKTTDGYFVIKRNSPNQILILFR</sequence>
<accession>A0A073KDY4</accession>
<feature type="domain" description="Peptidase G2 IMC autoproteolytic cleavage" evidence="2">
    <location>
        <begin position="270"/>
        <end position="435"/>
    </location>
</feature>
<feature type="region of interest" description="Disordered" evidence="1">
    <location>
        <begin position="57"/>
        <end position="79"/>
    </location>
</feature>
<dbReference type="Gene3D" id="2.40.300.10">
    <property type="entry name" value="Head decoration protein D"/>
    <property type="match status" value="1"/>
</dbReference>
<dbReference type="Gene3D" id="4.10.80.40">
    <property type="entry name" value="succinate dehydrogenase protein domain"/>
    <property type="match status" value="1"/>
</dbReference>
<feature type="region of interest" description="Disordered" evidence="1">
    <location>
        <begin position="113"/>
        <end position="139"/>
    </location>
</feature>
<dbReference type="EMBL" id="JOTM01000004">
    <property type="protein sequence ID" value="KEK24800.1"/>
    <property type="molecule type" value="Genomic_DNA"/>
</dbReference>
<organism evidence="3 4">
    <name type="scientific">Bacillus gaemokensis</name>
    <dbReference type="NCBI Taxonomy" id="574375"/>
    <lineage>
        <taxon>Bacteria</taxon>
        <taxon>Bacillati</taxon>
        <taxon>Bacillota</taxon>
        <taxon>Bacilli</taxon>
        <taxon>Bacillales</taxon>
        <taxon>Bacillaceae</taxon>
        <taxon>Bacillus</taxon>
        <taxon>Bacillus cereus group</taxon>
    </lineage>
</organism>
<name>A0A073KDY4_9BACI</name>
<dbReference type="Proteomes" id="UP000027778">
    <property type="component" value="Unassembled WGS sequence"/>
</dbReference>
<gene>
    <name evidence="3" type="ORF">BAGA_21180</name>
</gene>
<feature type="region of interest" description="Disordered" evidence="1">
    <location>
        <begin position="167"/>
        <end position="193"/>
    </location>
</feature>
<dbReference type="SUPFAM" id="SSF101967">
    <property type="entry name" value="Adhesin YadA, collagen-binding domain"/>
    <property type="match status" value="1"/>
</dbReference>
<dbReference type="Pfam" id="PF11962">
    <property type="entry name" value="Peptidase_G2"/>
    <property type="match status" value="1"/>
</dbReference>
<reference evidence="3 4" key="1">
    <citation type="submission" date="2014-06" db="EMBL/GenBank/DDBJ databases">
        <title>Draft genome sequence of Bacillus gaemokensis JCM 15801 (MCCC 1A00707).</title>
        <authorList>
            <person name="Lai Q."/>
            <person name="Liu Y."/>
            <person name="Shao Z."/>
        </authorList>
    </citation>
    <scope>NUCLEOTIDE SEQUENCE [LARGE SCALE GENOMIC DNA]</scope>
    <source>
        <strain evidence="3 4">JCM 15801</strain>
    </source>
</reference>
<evidence type="ECO:0000259" key="2">
    <source>
        <dbReference type="Pfam" id="PF11962"/>
    </source>
</evidence>
<dbReference type="InterPro" id="IPR021865">
    <property type="entry name" value="Peptidase_G2"/>
</dbReference>
<keyword evidence="4" id="KW-1185">Reference proteome</keyword>
<dbReference type="OrthoDB" id="2942004at2"/>
<dbReference type="AlphaFoldDB" id="A0A073KDY4"/>
<dbReference type="InterPro" id="IPR011049">
    <property type="entry name" value="Serralysin-like_metalloprot_C"/>
</dbReference>
<comment type="caution">
    <text evidence="3">The sequence shown here is derived from an EMBL/GenBank/DDBJ whole genome shotgun (WGS) entry which is preliminary data.</text>
</comment>
<dbReference type="Gene3D" id="2.150.10.10">
    <property type="entry name" value="Serralysin-like metalloprotease, C-terminal"/>
    <property type="match status" value="1"/>
</dbReference>
<evidence type="ECO:0000313" key="4">
    <source>
        <dbReference type="Proteomes" id="UP000027778"/>
    </source>
</evidence>
<feature type="compositionally biased region" description="Basic residues" evidence="1">
    <location>
        <begin position="57"/>
        <end position="68"/>
    </location>
</feature>
<dbReference type="eggNOG" id="COG5295">
    <property type="taxonomic scope" value="Bacteria"/>
</dbReference>
<protein>
    <submittedName>
        <fullName evidence="3">Peptidase G2</fullName>
    </submittedName>
</protein>
<proteinExistence type="predicted"/>